<proteinExistence type="predicted"/>
<keyword evidence="2" id="KW-1185">Reference proteome</keyword>
<reference evidence="1" key="1">
    <citation type="submission" date="2015-05" db="UniProtKB">
        <authorList>
            <consortium name="EnsemblMetazoa"/>
        </authorList>
    </citation>
    <scope>IDENTIFICATION</scope>
</reference>
<dbReference type="OMA" id="GRITKCN"/>
<sequence>MRKIAAPDLLTAAYSYVYFERLIYRNLVNKQNRKLCAGASVVLAAKLNDMKGETLKHLIERTEAILRLNRRELLASEFAVLVALEFGLHVPTSHVLPHYHRLLSET</sequence>
<dbReference type="EMBL" id="ACPB03007549">
    <property type="status" value="NOT_ANNOTATED_CDS"/>
    <property type="molecule type" value="Genomic_DNA"/>
</dbReference>
<protein>
    <submittedName>
        <fullName evidence="1">Cyclin N-terminal domain-containing protein</fullName>
    </submittedName>
</protein>
<accession>T1HB15</accession>
<dbReference type="PANTHER" id="PTHR22896:SF0">
    <property type="entry name" value="CYCLIN N-TERMINAL DOMAIN-CONTAINING PROTEIN"/>
    <property type="match status" value="1"/>
</dbReference>
<dbReference type="Gene3D" id="1.10.472.10">
    <property type="entry name" value="Cyclin-like"/>
    <property type="match status" value="1"/>
</dbReference>
<evidence type="ECO:0000313" key="2">
    <source>
        <dbReference type="Proteomes" id="UP000015103"/>
    </source>
</evidence>
<evidence type="ECO:0000313" key="1">
    <source>
        <dbReference type="EnsemblMetazoa" id="RPRC001221-PA"/>
    </source>
</evidence>
<dbReference type="Proteomes" id="UP000015103">
    <property type="component" value="Unassembled WGS sequence"/>
</dbReference>
<dbReference type="InterPro" id="IPR036915">
    <property type="entry name" value="Cyclin-like_sf"/>
</dbReference>
<dbReference type="STRING" id="13249.T1HB15"/>
<dbReference type="EnsemblMetazoa" id="RPRC001221-RA">
    <property type="protein sequence ID" value="RPRC001221-PA"/>
    <property type="gene ID" value="RPRC001221"/>
</dbReference>
<dbReference type="eggNOG" id="KOG4164">
    <property type="taxonomic scope" value="Eukaryota"/>
</dbReference>
<dbReference type="Pfam" id="PF00134">
    <property type="entry name" value="Cyclin_N"/>
    <property type="match status" value="1"/>
</dbReference>
<dbReference type="HOGENOM" id="CLU_167266_0_0_1"/>
<dbReference type="SUPFAM" id="SSF47954">
    <property type="entry name" value="Cyclin-like"/>
    <property type="match status" value="1"/>
</dbReference>
<dbReference type="GO" id="GO:0051726">
    <property type="term" value="P:regulation of cell cycle"/>
    <property type="evidence" value="ECO:0007669"/>
    <property type="project" value="InterPro"/>
</dbReference>
<organism evidence="1 2">
    <name type="scientific">Rhodnius prolixus</name>
    <name type="common">Triatomid bug</name>
    <dbReference type="NCBI Taxonomy" id="13249"/>
    <lineage>
        <taxon>Eukaryota</taxon>
        <taxon>Metazoa</taxon>
        <taxon>Ecdysozoa</taxon>
        <taxon>Arthropoda</taxon>
        <taxon>Hexapoda</taxon>
        <taxon>Insecta</taxon>
        <taxon>Pterygota</taxon>
        <taxon>Neoptera</taxon>
        <taxon>Paraneoptera</taxon>
        <taxon>Hemiptera</taxon>
        <taxon>Heteroptera</taxon>
        <taxon>Panheteroptera</taxon>
        <taxon>Cimicomorpha</taxon>
        <taxon>Reduviidae</taxon>
        <taxon>Triatominae</taxon>
        <taxon>Rhodnius</taxon>
    </lineage>
</organism>
<dbReference type="InParanoid" id="T1HB15"/>
<dbReference type="PANTHER" id="PTHR22896">
    <property type="entry name" value="CDK5 AND ABL1 ENZYME SUBSTRATE 1"/>
    <property type="match status" value="1"/>
</dbReference>
<name>T1HB15_RHOPR</name>
<dbReference type="AlphaFoldDB" id="T1HB15"/>
<dbReference type="VEuPathDB" id="VectorBase:RPRC001221"/>
<dbReference type="CDD" id="cd20556">
    <property type="entry name" value="CYCLIN_CABLES"/>
    <property type="match status" value="1"/>
</dbReference>
<dbReference type="InterPro" id="IPR012388">
    <property type="entry name" value="CABLES1/2"/>
</dbReference>
<dbReference type="InterPro" id="IPR006671">
    <property type="entry name" value="Cyclin_N"/>
</dbReference>